<keyword evidence="1" id="KW-0472">Membrane</keyword>
<reference evidence="2 3" key="1">
    <citation type="journal article" date="2019" name="ACS Chem. Biol.">
        <title>Identification and Mobilization of a Cryptic Antibiotic Biosynthesis Gene Locus from a Human-Pathogenic Nocardia Isolate.</title>
        <authorList>
            <person name="Herisse M."/>
            <person name="Ishida K."/>
            <person name="Porter J.L."/>
            <person name="Howden B."/>
            <person name="Hertweck C."/>
            <person name="Stinear T.P."/>
            <person name="Pidot S.J."/>
        </authorList>
    </citation>
    <scope>NUCLEOTIDE SEQUENCE [LARGE SCALE GENOMIC DNA]</scope>
    <source>
        <strain evidence="2 3">AUSMDU00012715</strain>
    </source>
</reference>
<gene>
    <name evidence="2" type="ORF">F6W96_37970</name>
</gene>
<sequence>MVATTGIVERPGSAVRAVGYAAVGPLIMASALGLPMAVARWMPGDGWFGRVLQTAPTCVIAVALLLVPVFLVLAALCFLVIRWMRA</sequence>
<dbReference type="RefSeq" id="WP_167490614.1">
    <property type="nucleotide sequence ID" value="NZ_CP046173.1"/>
</dbReference>
<keyword evidence="1" id="KW-1133">Transmembrane helix</keyword>
<feature type="transmembrane region" description="Helical" evidence="1">
    <location>
        <begin position="59"/>
        <end position="81"/>
    </location>
</feature>
<evidence type="ECO:0000256" key="1">
    <source>
        <dbReference type="SAM" id="Phobius"/>
    </source>
</evidence>
<accession>A0A6G9ZD39</accession>
<protein>
    <submittedName>
        <fullName evidence="2">Uncharacterized protein</fullName>
    </submittedName>
</protein>
<name>A0A6G9ZD39_9NOCA</name>
<dbReference type="Proteomes" id="UP000500953">
    <property type="component" value="Chromosome"/>
</dbReference>
<dbReference type="EMBL" id="CP046173">
    <property type="protein sequence ID" value="QIS23267.1"/>
    <property type="molecule type" value="Genomic_DNA"/>
</dbReference>
<evidence type="ECO:0000313" key="3">
    <source>
        <dbReference type="Proteomes" id="UP000500953"/>
    </source>
</evidence>
<feature type="transmembrane region" description="Helical" evidence="1">
    <location>
        <begin position="17"/>
        <end position="39"/>
    </location>
</feature>
<organism evidence="2 3">
    <name type="scientific">Nocardia terpenica</name>
    <dbReference type="NCBI Taxonomy" id="455432"/>
    <lineage>
        <taxon>Bacteria</taxon>
        <taxon>Bacillati</taxon>
        <taxon>Actinomycetota</taxon>
        <taxon>Actinomycetes</taxon>
        <taxon>Mycobacteriales</taxon>
        <taxon>Nocardiaceae</taxon>
        <taxon>Nocardia</taxon>
    </lineage>
</organism>
<evidence type="ECO:0000313" key="2">
    <source>
        <dbReference type="EMBL" id="QIS23267.1"/>
    </source>
</evidence>
<keyword evidence="1" id="KW-0812">Transmembrane</keyword>
<dbReference type="AlphaFoldDB" id="A0A6G9ZD39"/>
<proteinExistence type="predicted"/>